<name>A0AA40DIH6_9PEZI</name>
<protein>
    <recommendedName>
        <fullName evidence="4">Secreted protein</fullName>
    </recommendedName>
</protein>
<keyword evidence="1" id="KW-0732">Signal</keyword>
<proteinExistence type="predicted"/>
<gene>
    <name evidence="2" type="ORF">B0H67DRAFT_591445</name>
</gene>
<dbReference type="EMBL" id="JAUKUA010000007">
    <property type="protein sequence ID" value="KAK0704450.1"/>
    <property type="molecule type" value="Genomic_DNA"/>
</dbReference>
<dbReference type="AlphaFoldDB" id="A0AA40DIH6"/>
<evidence type="ECO:0008006" key="4">
    <source>
        <dbReference type="Google" id="ProtNLM"/>
    </source>
</evidence>
<dbReference type="Proteomes" id="UP001172102">
    <property type="component" value="Unassembled WGS sequence"/>
</dbReference>
<feature type="signal peptide" evidence="1">
    <location>
        <begin position="1"/>
        <end position="19"/>
    </location>
</feature>
<keyword evidence="3" id="KW-1185">Reference proteome</keyword>
<comment type="caution">
    <text evidence="2">The sequence shown here is derived from an EMBL/GenBank/DDBJ whole genome shotgun (WGS) entry which is preliminary data.</text>
</comment>
<evidence type="ECO:0000256" key="1">
    <source>
        <dbReference type="SAM" id="SignalP"/>
    </source>
</evidence>
<evidence type="ECO:0000313" key="2">
    <source>
        <dbReference type="EMBL" id="KAK0704450.1"/>
    </source>
</evidence>
<evidence type="ECO:0000313" key="3">
    <source>
        <dbReference type="Proteomes" id="UP001172102"/>
    </source>
</evidence>
<accession>A0AA40DIH6</accession>
<reference evidence="2" key="1">
    <citation type="submission" date="2023-06" db="EMBL/GenBank/DDBJ databases">
        <title>Genome-scale phylogeny and comparative genomics of the fungal order Sordariales.</title>
        <authorList>
            <consortium name="Lawrence Berkeley National Laboratory"/>
            <person name="Hensen N."/>
            <person name="Bonometti L."/>
            <person name="Westerberg I."/>
            <person name="Brannstrom I.O."/>
            <person name="Guillou S."/>
            <person name="Cros-Aarteil S."/>
            <person name="Calhoun S."/>
            <person name="Haridas S."/>
            <person name="Kuo A."/>
            <person name="Mondo S."/>
            <person name="Pangilinan J."/>
            <person name="Riley R."/>
            <person name="Labutti K."/>
            <person name="Andreopoulos B."/>
            <person name="Lipzen A."/>
            <person name="Chen C."/>
            <person name="Yanf M."/>
            <person name="Daum C."/>
            <person name="Ng V."/>
            <person name="Clum A."/>
            <person name="Steindorff A."/>
            <person name="Ohm R."/>
            <person name="Martin F."/>
            <person name="Silar P."/>
            <person name="Natvig D."/>
            <person name="Lalanne C."/>
            <person name="Gautier V."/>
            <person name="Ament-Velasquez S.L."/>
            <person name="Kruys A."/>
            <person name="Hutchinson M.I."/>
            <person name="Powell A.J."/>
            <person name="Barry K."/>
            <person name="Miller A.N."/>
            <person name="Grigoriev I.V."/>
            <person name="Debuchy R."/>
            <person name="Gladieux P."/>
            <person name="Thoren M.H."/>
            <person name="Johannesson H."/>
        </authorList>
    </citation>
    <scope>NUCLEOTIDE SEQUENCE</scope>
    <source>
        <strain evidence="2">SMH4607-1</strain>
    </source>
</reference>
<feature type="chain" id="PRO_5041271043" description="Secreted protein" evidence="1">
    <location>
        <begin position="20"/>
        <end position="147"/>
    </location>
</feature>
<organism evidence="2 3">
    <name type="scientific">Lasiosphaeris hirsuta</name>
    <dbReference type="NCBI Taxonomy" id="260670"/>
    <lineage>
        <taxon>Eukaryota</taxon>
        <taxon>Fungi</taxon>
        <taxon>Dikarya</taxon>
        <taxon>Ascomycota</taxon>
        <taxon>Pezizomycotina</taxon>
        <taxon>Sordariomycetes</taxon>
        <taxon>Sordariomycetidae</taxon>
        <taxon>Sordariales</taxon>
        <taxon>Lasiosphaeriaceae</taxon>
        <taxon>Lasiosphaeris</taxon>
    </lineage>
</organism>
<sequence length="147" mass="16389">MQSPWMFVSLFCSCIPTWSLFRLLSPSCCWTRSKGGSMTLSWTFHVRSPVRCCWGGGNSSKAPCTAVANAEICSRRLRVKAELTEGACSSLLHHPIYMHLGTPSHDQPVSYPTAPPSARVGEKEGCGRSWVKGGGIADWWERENWRR</sequence>